<feature type="chain" id="PRO_5047372813" description="Cell surface protein" evidence="2">
    <location>
        <begin position="33"/>
        <end position="1495"/>
    </location>
</feature>
<organism evidence="3 4">
    <name type="scientific">Corynebacterium lehmanniae</name>
    <dbReference type="NCBI Taxonomy" id="2913497"/>
    <lineage>
        <taxon>Bacteria</taxon>
        <taxon>Bacillati</taxon>
        <taxon>Actinomycetota</taxon>
        <taxon>Actinomycetes</taxon>
        <taxon>Mycobacteriales</taxon>
        <taxon>Corynebacteriaceae</taxon>
        <taxon>Corynebacterium</taxon>
    </lineage>
</organism>
<dbReference type="EMBL" id="JAKMUR010000002">
    <property type="protein sequence ID" value="MCZ9290931.1"/>
    <property type="molecule type" value="Genomic_DNA"/>
</dbReference>
<protein>
    <recommendedName>
        <fullName evidence="5">Cell surface protein</fullName>
    </recommendedName>
</protein>
<accession>A0ABT4R5U8</accession>
<feature type="compositionally biased region" description="Polar residues" evidence="1">
    <location>
        <begin position="1463"/>
        <end position="1474"/>
    </location>
</feature>
<comment type="caution">
    <text evidence="3">The sequence shown here is derived from an EMBL/GenBank/DDBJ whole genome shotgun (WGS) entry which is preliminary data.</text>
</comment>
<evidence type="ECO:0000313" key="3">
    <source>
        <dbReference type="EMBL" id="MCZ9290931.1"/>
    </source>
</evidence>
<sequence>MHNANLKKRIMTAMVTGVMATGAVVSAPLAEAANENTSSQQIVGAYEKLSGADLARYDQMLKQAPRDDQSIDLLPSSAGPGWCIDWGLGNPWDTGNYQVRKLTGASGRVGDGDAISEDVRIAAINVVKELQKDYKAYANGDQSKAGAILTKNGILRALLSNQLGYLNQAREDVVNGKVSQSAFENLTGFRILHHKAPKGQPSYYLSKLPRHDEIAKTVKPGEYVTVLVPLEYDYNIVPRKSFQRLIPVPQPGLDPNPPKTPPSIVETIPTTPEVTTTVTRPQEITTTKTLPNTTYTTTRSIPATTVTERSTLPTAYTTVSTREVPGKVVTTTVNPSPVETTITETGSNPPKVVTTTVNPDPVETTVTEPGDTEFVTETVTDTPVVTTKPGEVVTETVTTQPVTTVTSTNPAVTETVTSTVKQPETTVTTTVTDVEKYFVEKYYERVKEVSEYYYFAGFTHGEKSKVIELPEKIGNKWTFEIIKGSDIVVVERSEDGKLVITPREDFEGEGEVEILITDDKGNQHIYRVKVTDTVAVKDSLNVRVNNFFYTLNAGSEDRITTIPWKPGEEIDWGLGYDKDGKLIKPEHGEVEILKDEEKGTVTVKAGEKYTGNVIVRITEDSGEVRENFVTVENKTSKFDVTREILNTSTAKIEYRGGDYKILGDGNDKVTIERDGDVWVVTPEDGATGDVEIVFTDENGFEYKYTLKLIEDKNAGPTVTQRDLEYKSETPDTLHIEYIENYTAEIVAGDDVAKIEKKGDKWVVTPTNPNGGQATVHIKDEKGRLVAVWIVDVAPQPDEEIEDQQVEREVNDRATVQISRGTKDFNWLEVTEGGEYLAEGAEGSKLGDEGNLTLKFKPVPEGETRTVKVLEKAKIKVDQRDENGDLLLDDKGNKLPQVEEEVTIKTYTYTVKPSPVREMNYTITADNELKLYGTKFQVAEGKDLLAEQPEKDASEIKVTPKRDAKGTLVIENVSEDGYVFERYTFEITPGRSAEVTPAKTKMGWNQTATIASEDGEEVEVLEGEEFVNVKREGDKLIVTGKEKAGKALIQVSDKRGAYAQYEITLADPKRSGVFNYKISTFAEFRSTLVNEENSFRVVKGADAFEAPEERNGQWILRPKADKVGETGIVSEYNKNGDEINRYKLEIVETKTTGAPHHLDFLIEGEAKELKKLDEGNKVVVVSGNDLVDLKDNGGSVELTAKKGSANKEVRVEERNSNGDLVQVVSYGIYPEGTRTAEGNVISENHDLPIVIDTSIKNDSPVNVTFPDNVNEIVFTKGEEYFEDVKKTDEGVTLVPRKDLKPGTYEAAYILVGPDGQSYGERKIEINVNVENNTRTEQKGSSGELDGKCIAGIVGLTAPLLLAIPLGILSQVQIPGLEGVSAQINGAIQDANNRIQQGLGIYNEDRAQRAAGIQGAFSIENPEQLGMAAGALGAISLGLLAVDGVMRACGAEEYTSSYMIGKATGSETLMNGSSGKSDNKSTDKAEGEAEGSSNEEK</sequence>
<evidence type="ECO:0000256" key="2">
    <source>
        <dbReference type="SAM" id="SignalP"/>
    </source>
</evidence>
<dbReference type="Proteomes" id="UP001146453">
    <property type="component" value="Unassembled WGS sequence"/>
</dbReference>
<proteinExistence type="predicted"/>
<keyword evidence="2" id="KW-0732">Signal</keyword>
<evidence type="ECO:0000313" key="4">
    <source>
        <dbReference type="Proteomes" id="UP001146453"/>
    </source>
</evidence>
<feature type="compositionally biased region" description="Basic and acidic residues" evidence="1">
    <location>
        <begin position="1475"/>
        <end position="1485"/>
    </location>
</feature>
<reference evidence="3" key="1">
    <citation type="submission" date="2022-02" db="EMBL/GenBank/DDBJ databases">
        <title>Corynebacterium sp. from urogenital microbiome.</title>
        <authorList>
            <person name="Cappelli E.A."/>
            <person name="Ribeiro T.G."/>
            <person name="Peixe L."/>
        </authorList>
    </citation>
    <scope>NUCLEOTIDE SEQUENCE</scope>
    <source>
        <strain evidence="3">C8Ua_144</strain>
    </source>
</reference>
<evidence type="ECO:0008006" key="5">
    <source>
        <dbReference type="Google" id="ProtNLM"/>
    </source>
</evidence>
<keyword evidence="4" id="KW-1185">Reference proteome</keyword>
<evidence type="ECO:0000256" key="1">
    <source>
        <dbReference type="SAM" id="MobiDB-lite"/>
    </source>
</evidence>
<gene>
    <name evidence="3" type="ORF">L8U61_02110</name>
</gene>
<feature type="region of interest" description="Disordered" evidence="1">
    <location>
        <begin position="1463"/>
        <end position="1495"/>
    </location>
</feature>
<feature type="signal peptide" evidence="2">
    <location>
        <begin position="1"/>
        <end position="32"/>
    </location>
</feature>
<name>A0ABT4R5U8_9CORY</name>